<evidence type="ECO:0000313" key="2">
    <source>
        <dbReference type="Proteomes" id="UP000269396"/>
    </source>
</evidence>
<reference evidence="1 2" key="1">
    <citation type="submission" date="2018-11" db="EMBL/GenBank/DDBJ databases">
        <authorList>
            <consortium name="Pathogen Informatics"/>
        </authorList>
    </citation>
    <scope>NUCLEOTIDE SEQUENCE [LARGE SCALE GENOMIC DNA]</scope>
    <source>
        <strain>Denwood</strain>
        <strain evidence="2">Zambia</strain>
    </source>
</reference>
<protein>
    <submittedName>
        <fullName evidence="1">Uncharacterized protein</fullName>
    </submittedName>
</protein>
<dbReference type="AlphaFoldDB" id="A0A3P8CWN6"/>
<dbReference type="EMBL" id="UZAL01003891">
    <property type="protein sequence ID" value="VDO88635.1"/>
    <property type="molecule type" value="Genomic_DNA"/>
</dbReference>
<name>A0A3P8CWN6_9TREM</name>
<organism evidence="1 2">
    <name type="scientific">Schistosoma mattheei</name>
    <dbReference type="NCBI Taxonomy" id="31246"/>
    <lineage>
        <taxon>Eukaryota</taxon>
        <taxon>Metazoa</taxon>
        <taxon>Spiralia</taxon>
        <taxon>Lophotrochozoa</taxon>
        <taxon>Platyhelminthes</taxon>
        <taxon>Trematoda</taxon>
        <taxon>Digenea</taxon>
        <taxon>Strigeidida</taxon>
        <taxon>Schistosomatoidea</taxon>
        <taxon>Schistosomatidae</taxon>
        <taxon>Schistosoma</taxon>
    </lineage>
</organism>
<keyword evidence="2" id="KW-1185">Reference proteome</keyword>
<gene>
    <name evidence="1" type="ORF">SMTD_LOCUS2648</name>
</gene>
<dbReference type="Proteomes" id="UP000269396">
    <property type="component" value="Unassembled WGS sequence"/>
</dbReference>
<proteinExistence type="predicted"/>
<accession>A0A3P8CWN6</accession>
<sequence length="33" mass="3912">MKVSNYGIQLKNFGRDLNISVKIKFENILRKMI</sequence>
<evidence type="ECO:0000313" key="1">
    <source>
        <dbReference type="EMBL" id="VDO88635.1"/>
    </source>
</evidence>